<dbReference type="AlphaFoldDB" id="A0A0C3A802"/>
<dbReference type="Proteomes" id="UP000053989">
    <property type="component" value="Unassembled WGS sequence"/>
</dbReference>
<keyword evidence="4" id="KW-1185">Reference proteome</keyword>
<dbReference type="OrthoDB" id="2675417at2759"/>
<name>A0A0C3A802_9AGAM</name>
<evidence type="ECO:0000313" key="3">
    <source>
        <dbReference type="EMBL" id="KIM69833.1"/>
    </source>
</evidence>
<dbReference type="EMBL" id="KN822006">
    <property type="protein sequence ID" value="KIM69833.1"/>
    <property type="molecule type" value="Genomic_DNA"/>
</dbReference>
<proteinExistence type="predicted"/>
<feature type="non-terminal residue" evidence="3">
    <location>
        <position position="1"/>
    </location>
</feature>
<dbReference type="HOGENOM" id="CLU_006344_9_0_1"/>
<organism evidence="3 4">
    <name type="scientific">Scleroderma citrinum Foug A</name>
    <dbReference type="NCBI Taxonomy" id="1036808"/>
    <lineage>
        <taxon>Eukaryota</taxon>
        <taxon>Fungi</taxon>
        <taxon>Dikarya</taxon>
        <taxon>Basidiomycota</taxon>
        <taxon>Agaricomycotina</taxon>
        <taxon>Agaricomycetes</taxon>
        <taxon>Agaricomycetidae</taxon>
        <taxon>Boletales</taxon>
        <taxon>Sclerodermatineae</taxon>
        <taxon>Sclerodermataceae</taxon>
        <taxon>Scleroderma</taxon>
    </lineage>
</organism>
<protein>
    <recommendedName>
        <fullName evidence="2">DUF6830 domain-containing protein</fullName>
    </recommendedName>
</protein>
<dbReference type="InParanoid" id="A0A0C3A802"/>
<evidence type="ECO:0000313" key="4">
    <source>
        <dbReference type="Proteomes" id="UP000053989"/>
    </source>
</evidence>
<dbReference type="InterPro" id="IPR049233">
    <property type="entry name" value="DUF6830"/>
</dbReference>
<evidence type="ECO:0000259" key="2">
    <source>
        <dbReference type="Pfam" id="PF20722"/>
    </source>
</evidence>
<accession>A0A0C3A802</accession>
<sequence>VQLLNYHDPQSLEPPQSLLTSPPSAQFPIRWYDFAIISQTDESDWPSNRPRGHEVVQICLIFHLLQSNTFLTYVQCFNATSPPPLCNSTDGAAGMHILKCVIKRNGSQDGYIIPLHHIFSPAHLIPRFRREANPCLTCHTCNELSNEFWLNKYWNKQFFMHYPLVHSCQSLLCIFPCMLSNT</sequence>
<feature type="domain" description="DUF6830" evidence="2">
    <location>
        <begin position="1"/>
        <end position="57"/>
    </location>
</feature>
<gene>
    <name evidence="3" type="ORF">SCLCIDRAFT_103278</name>
</gene>
<evidence type="ECO:0000256" key="1">
    <source>
        <dbReference type="SAM" id="MobiDB-lite"/>
    </source>
</evidence>
<reference evidence="4" key="2">
    <citation type="submission" date="2015-01" db="EMBL/GenBank/DDBJ databases">
        <title>Evolutionary Origins and Diversification of the Mycorrhizal Mutualists.</title>
        <authorList>
            <consortium name="DOE Joint Genome Institute"/>
            <consortium name="Mycorrhizal Genomics Consortium"/>
            <person name="Kohler A."/>
            <person name="Kuo A."/>
            <person name="Nagy L.G."/>
            <person name="Floudas D."/>
            <person name="Copeland A."/>
            <person name="Barry K.W."/>
            <person name="Cichocki N."/>
            <person name="Veneault-Fourrey C."/>
            <person name="LaButti K."/>
            <person name="Lindquist E.A."/>
            <person name="Lipzen A."/>
            <person name="Lundell T."/>
            <person name="Morin E."/>
            <person name="Murat C."/>
            <person name="Riley R."/>
            <person name="Ohm R."/>
            <person name="Sun H."/>
            <person name="Tunlid A."/>
            <person name="Henrissat B."/>
            <person name="Grigoriev I.V."/>
            <person name="Hibbett D.S."/>
            <person name="Martin F."/>
        </authorList>
    </citation>
    <scope>NUCLEOTIDE SEQUENCE [LARGE SCALE GENOMIC DNA]</scope>
    <source>
        <strain evidence="4">Foug A</strain>
    </source>
</reference>
<feature type="region of interest" description="Disordered" evidence="1">
    <location>
        <begin position="1"/>
        <end position="21"/>
    </location>
</feature>
<dbReference type="Pfam" id="PF20722">
    <property type="entry name" value="DUF6830"/>
    <property type="match status" value="1"/>
</dbReference>
<reference evidence="3 4" key="1">
    <citation type="submission" date="2014-04" db="EMBL/GenBank/DDBJ databases">
        <authorList>
            <consortium name="DOE Joint Genome Institute"/>
            <person name="Kuo A."/>
            <person name="Kohler A."/>
            <person name="Nagy L.G."/>
            <person name="Floudas D."/>
            <person name="Copeland A."/>
            <person name="Barry K.W."/>
            <person name="Cichocki N."/>
            <person name="Veneault-Fourrey C."/>
            <person name="LaButti K."/>
            <person name="Lindquist E.A."/>
            <person name="Lipzen A."/>
            <person name="Lundell T."/>
            <person name="Morin E."/>
            <person name="Murat C."/>
            <person name="Sun H."/>
            <person name="Tunlid A."/>
            <person name="Henrissat B."/>
            <person name="Grigoriev I.V."/>
            <person name="Hibbett D.S."/>
            <person name="Martin F."/>
            <person name="Nordberg H.P."/>
            <person name="Cantor M.N."/>
            <person name="Hua S.X."/>
        </authorList>
    </citation>
    <scope>NUCLEOTIDE SEQUENCE [LARGE SCALE GENOMIC DNA]</scope>
    <source>
        <strain evidence="3 4">Foug A</strain>
    </source>
</reference>